<evidence type="ECO:0000313" key="2">
    <source>
        <dbReference type="EMBL" id="VDK29396.1"/>
    </source>
</evidence>
<keyword evidence="3" id="KW-1185">Reference proteome</keyword>
<reference evidence="2 3" key="2">
    <citation type="submission" date="2018-11" db="EMBL/GenBank/DDBJ databases">
        <authorList>
            <consortium name="Pathogen Informatics"/>
        </authorList>
    </citation>
    <scope>NUCLEOTIDE SEQUENCE [LARGE SCALE GENOMIC DNA]</scope>
</reference>
<feature type="domain" description="UME" evidence="1">
    <location>
        <begin position="10"/>
        <end position="114"/>
    </location>
</feature>
<evidence type="ECO:0000313" key="3">
    <source>
        <dbReference type="Proteomes" id="UP000271098"/>
    </source>
</evidence>
<accession>A0A183CXC0</accession>
<protein>
    <submittedName>
        <fullName evidence="4">Non-specific serine/threonine protein kinase</fullName>
    </submittedName>
</protein>
<dbReference type="InterPro" id="IPR012993">
    <property type="entry name" value="UME"/>
</dbReference>
<dbReference type="Pfam" id="PF08064">
    <property type="entry name" value="UME"/>
    <property type="match status" value="1"/>
</dbReference>
<name>A0A183CXC0_9BILA</name>
<dbReference type="AlphaFoldDB" id="A0A183CXC0"/>
<dbReference type="WBParaSite" id="GPUH_0000111101-mRNA-1">
    <property type="protein sequence ID" value="GPUH_0000111101-mRNA-1"/>
    <property type="gene ID" value="GPUH_0000111101"/>
</dbReference>
<proteinExistence type="predicted"/>
<dbReference type="Proteomes" id="UP000271098">
    <property type="component" value="Unassembled WGS sequence"/>
</dbReference>
<reference evidence="4" key="1">
    <citation type="submission" date="2016-06" db="UniProtKB">
        <authorList>
            <consortium name="WormBaseParasite"/>
        </authorList>
    </citation>
    <scope>IDENTIFICATION</scope>
</reference>
<gene>
    <name evidence="2" type="ORF">GPUH_LOCUS1111</name>
</gene>
<dbReference type="OrthoDB" id="5862545at2759"/>
<dbReference type="GO" id="GO:0004674">
    <property type="term" value="F:protein serine/threonine kinase activity"/>
    <property type="evidence" value="ECO:0007669"/>
    <property type="project" value="InterPro"/>
</dbReference>
<sequence length="135" mass="15529">MYGRRSTFNFTAFVKESYLGILLNFRQAVNDDHFHDQQFILLSSLCRIMAMISADGTDFLDATADKMLIVLRAFTSLGVAAASAWKTYIETLSDKALLRLLPHTLVSIEPLFQYEEGRKLLKYIFEERRLHFAAK</sequence>
<evidence type="ECO:0000313" key="4">
    <source>
        <dbReference type="WBParaSite" id="GPUH_0000111101-mRNA-1"/>
    </source>
</evidence>
<evidence type="ECO:0000259" key="1">
    <source>
        <dbReference type="SMART" id="SM00802"/>
    </source>
</evidence>
<dbReference type="SMART" id="SM00802">
    <property type="entry name" value="UME"/>
    <property type="match status" value="1"/>
</dbReference>
<dbReference type="EMBL" id="UYRT01001244">
    <property type="protein sequence ID" value="VDK29396.1"/>
    <property type="molecule type" value="Genomic_DNA"/>
</dbReference>
<organism evidence="4">
    <name type="scientific">Gongylonema pulchrum</name>
    <dbReference type="NCBI Taxonomy" id="637853"/>
    <lineage>
        <taxon>Eukaryota</taxon>
        <taxon>Metazoa</taxon>
        <taxon>Ecdysozoa</taxon>
        <taxon>Nematoda</taxon>
        <taxon>Chromadorea</taxon>
        <taxon>Rhabditida</taxon>
        <taxon>Spirurina</taxon>
        <taxon>Spiruromorpha</taxon>
        <taxon>Spiruroidea</taxon>
        <taxon>Gongylonematidae</taxon>
        <taxon>Gongylonema</taxon>
    </lineage>
</organism>